<evidence type="ECO:0000313" key="3">
    <source>
        <dbReference type="Proteomes" id="UP001497453"/>
    </source>
</evidence>
<keyword evidence="1" id="KW-0472">Membrane</keyword>
<keyword evidence="1" id="KW-1133">Transmembrane helix</keyword>
<dbReference type="Proteomes" id="UP001497453">
    <property type="component" value="Chromosome 9"/>
</dbReference>
<protein>
    <submittedName>
        <fullName evidence="2">Uncharacterized protein</fullName>
    </submittedName>
</protein>
<proteinExistence type="predicted"/>
<keyword evidence="1" id="KW-0812">Transmembrane</keyword>
<evidence type="ECO:0000313" key="2">
    <source>
        <dbReference type="EMBL" id="CAL1716605.1"/>
    </source>
</evidence>
<name>A0ABP1E9L9_9APHY</name>
<accession>A0ABP1E9L9</accession>
<reference evidence="3" key="1">
    <citation type="submission" date="2024-04" db="EMBL/GenBank/DDBJ databases">
        <authorList>
            <person name="Shaw F."/>
            <person name="Minotto A."/>
        </authorList>
    </citation>
    <scope>NUCLEOTIDE SEQUENCE [LARGE SCALE GENOMIC DNA]</scope>
</reference>
<evidence type="ECO:0000256" key="1">
    <source>
        <dbReference type="SAM" id="Phobius"/>
    </source>
</evidence>
<feature type="transmembrane region" description="Helical" evidence="1">
    <location>
        <begin position="73"/>
        <end position="97"/>
    </location>
</feature>
<organism evidence="2 3">
    <name type="scientific">Somion occarium</name>
    <dbReference type="NCBI Taxonomy" id="3059160"/>
    <lineage>
        <taxon>Eukaryota</taxon>
        <taxon>Fungi</taxon>
        <taxon>Dikarya</taxon>
        <taxon>Basidiomycota</taxon>
        <taxon>Agaricomycotina</taxon>
        <taxon>Agaricomycetes</taxon>
        <taxon>Polyporales</taxon>
        <taxon>Cerrenaceae</taxon>
        <taxon>Somion</taxon>
    </lineage>
</organism>
<sequence length="98" mass="11214">MNCPGRRKLTTSSTGSVLLPLMTRTFLLPTKNCKLPEPYLSIDFINGYCLWTESFEIFETPEWVLFWLKRSHLVFLVLAIACFSVGLVLFVILLVSII</sequence>
<gene>
    <name evidence="2" type="ORF">GFSPODELE1_LOCUS10830</name>
</gene>
<keyword evidence="3" id="KW-1185">Reference proteome</keyword>
<dbReference type="EMBL" id="OZ037952">
    <property type="protein sequence ID" value="CAL1716605.1"/>
    <property type="molecule type" value="Genomic_DNA"/>
</dbReference>